<keyword evidence="2" id="KW-0677">Repeat</keyword>
<dbReference type="VEuPathDB" id="VectorBase:ASTEI08897"/>
<name>A0A182YKB1_ANOST</name>
<dbReference type="Gene3D" id="3.30.60.30">
    <property type="match status" value="2"/>
</dbReference>
<dbReference type="InterPro" id="IPR036773">
    <property type="entry name" value="TB_dom_sf"/>
</dbReference>
<dbReference type="STRING" id="30069.A0A182YKB1"/>
<accession>A0A182YKB1</accession>
<organism evidence="6 7">
    <name type="scientific">Anopheles stephensi</name>
    <name type="common">Indo-Pakistan malaria mosquito</name>
    <dbReference type="NCBI Taxonomy" id="30069"/>
    <lineage>
        <taxon>Eukaryota</taxon>
        <taxon>Metazoa</taxon>
        <taxon>Ecdysozoa</taxon>
        <taxon>Arthropoda</taxon>
        <taxon>Hexapoda</taxon>
        <taxon>Insecta</taxon>
        <taxon>Pterygota</taxon>
        <taxon>Neoptera</taxon>
        <taxon>Endopterygota</taxon>
        <taxon>Diptera</taxon>
        <taxon>Nematocera</taxon>
        <taxon>Culicoidea</taxon>
        <taxon>Culicidae</taxon>
        <taxon>Anophelinae</taxon>
        <taxon>Anopheles</taxon>
    </lineage>
</organism>
<dbReference type="EnsemblMetazoa" id="ASTEI08897-RA">
    <property type="protein sequence ID" value="ASTEI08897-PA"/>
    <property type="gene ID" value="ASTEI08897"/>
</dbReference>
<dbReference type="GO" id="GO:0050840">
    <property type="term" value="F:extracellular matrix binding"/>
    <property type="evidence" value="ECO:0007669"/>
    <property type="project" value="TreeGrafter"/>
</dbReference>
<evidence type="ECO:0000256" key="3">
    <source>
        <dbReference type="ARBA" id="ARBA00023157"/>
    </source>
</evidence>
<dbReference type="InterPro" id="IPR036058">
    <property type="entry name" value="Kazal_dom_sf"/>
</dbReference>
<dbReference type="CDD" id="cd00104">
    <property type="entry name" value="KAZAL_FS"/>
    <property type="match status" value="2"/>
</dbReference>
<dbReference type="InterPro" id="IPR002350">
    <property type="entry name" value="Kazal_dom"/>
</dbReference>
<dbReference type="GO" id="GO:0005518">
    <property type="term" value="F:collagen binding"/>
    <property type="evidence" value="ECO:0007669"/>
    <property type="project" value="TreeGrafter"/>
</dbReference>
<dbReference type="VEuPathDB" id="VectorBase:ASTEI20_039563"/>
<dbReference type="InterPro" id="IPR003645">
    <property type="entry name" value="Fol_N"/>
</dbReference>
<feature type="compositionally biased region" description="Basic and acidic residues" evidence="5">
    <location>
        <begin position="237"/>
        <end position="249"/>
    </location>
</feature>
<feature type="compositionally biased region" description="Low complexity" evidence="5">
    <location>
        <begin position="257"/>
        <end position="281"/>
    </location>
</feature>
<keyword evidence="1" id="KW-0732">Signal</keyword>
<feature type="region of interest" description="Disordered" evidence="5">
    <location>
        <begin position="181"/>
        <end position="311"/>
    </location>
</feature>
<dbReference type="Proteomes" id="UP000076408">
    <property type="component" value="Unassembled WGS sequence"/>
</dbReference>
<evidence type="ECO:0000256" key="4">
    <source>
        <dbReference type="ARBA" id="ARBA00023180"/>
    </source>
</evidence>
<keyword evidence="3" id="KW-1015">Disulfide bond</keyword>
<dbReference type="SUPFAM" id="SSF100895">
    <property type="entry name" value="Kazal-type serine protease inhibitors"/>
    <property type="match status" value="2"/>
</dbReference>
<dbReference type="InterPro" id="IPR017878">
    <property type="entry name" value="TB_dom"/>
</dbReference>
<reference evidence="6" key="2">
    <citation type="submission" date="2020-05" db="UniProtKB">
        <authorList>
            <consortium name="EnsemblMetazoa"/>
        </authorList>
    </citation>
    <scope>IDENTIFICATION</scope>
    <source>
        <strain evidence="6">Indian</strain>
    </source>
</reference>
<dbReference type="GO" id="GO:0005615">
    <property type="term" value="C:extracellular space"/>
    <property type="evidence" value="ECO:0007669"/>
    <property type="project" value="TreeGrafter"/>
</dbReference>
<dbReference type="OMA" id="CSGVQCL"/>
<dbReference type="Pfam" id="PF07648">
    <property type="entry name" value="Kazal_2"/>
    <property type="match status" value="2"/>
</dbReference>
<dbReference type="Pfam" id="PF21333">
    <property type="entry name" value="FST_N"/>
    <property type="match status" value="1"/>
</dbReference>
<proteinExistence type="predicted"/>
<keyword evidence="4" id="KW-0325">Glycoprotein</keyword>
<evidence type="ECO:0000313" key="7">
    <source>
        <dbReference type="Proteomes" id="UP000076408"/>
    </source>
</evidence>
<keyword evidence="7" id="KW-1185">Reference proteome</keyword>
<dbReference type="AlphaFoldDB" id="A0A182YKB1"/>
<dbReference type="Gene3D" id="3.90.290.10">
    <property type="entry name" value="TGF-beta binding (TB) domain"/>
    <property type="match status" value="1"/>
</dbReference>
<dbReference type="PROSITE" id="PS51364">
    <property type="entry name" value="TB"/>
    <property type="match status" value="1"/>
</dbReference>
<feature type="compositionally biased region" description="Polar residues" evidence="5">
    <location>
        <begin position="216"/>
        <end position="231"/>
    </location>
</feature>
<dbReference type="VEuPathDB" id="VectorBase:ASTE016459"/>
<dbReference type="GO" id="GO:0005509">
    <property type="term" value="F:calcium ion binding"/>
    <property type="evidence" value="ECO:0007669"/>
    <property type="project" value="TreeGrafter"/>
</dbReference>
<dbReference type="FunFam" id="3.90.290.10:FF:000013">
    <property type="entry name" value="Follistatin a"/>
    <property type="match status" value="1"/>
</dbReference>
<dbReference type="SMART" id="SM00274">
    <property type="entry name" value="FOLN"/>
    <property type="match status" value="2"/>
</dbReference>
<protein>
    <submittedName>
        <fullName evidence="6">Uncharacterized protein</fullName>
    </submittedName>
</protein>
<reference evidence="7" key="1">
    <citation type="journal article" date="2014" name="Genome Biol.">
        <title>Genome analysis of a major urban malaria vector mosquito, Anopheles stephensi.</title>
        <authorList>
            <person name="Jiang X."/>
            <person name="Peery A."/>
            <person name="Hall A.B."/>
            <person name="Sharma A."/>
            <person name="Chen X.G."/>
            <person name="Waterhouse R.M."/>
            <person name="Komissarov A."/>
            <person name="Riehle M.M."/>
            <person name="Shouche Y."/>
            <person name="Sharakhova M.V."/>
            <person name="Lawson D."/>
            <person name="Pakpour N."/>
            <person name="Arensburger P."/>
            <person name="Davidson V.L."/>
            <person name="Eiglmeier K."/>
            <person name="Emrich S."/>
            <person name="George P."/>
            <person name="Kennedy R.C."/>
            <person name="Mane S.P."/>
            <person name="Maslen G."/>
            <person name="Oringanje C."/>
            <person name="Qi Y."/>
            <person name="Settlage R."/>
            <person name="Tojo M."/>
            <person name="Tubio J.M."/>
            <person name="Unger M.F."/>
            <person name="Wang B."/>
            <person name="Vernick K.D."/>
            <person name="Ribeiro J.M."/>
            <person name="James A.A."/>
            <person name="Michel K."/>
            <person name="Riehle M.A."/>
            <person name="Luckhart S."/>
            <person name="Sharakhov I.V."/>
            <person name="Tu Z."/>
        </authorList>
    </citation>
    <scope>NUCLEOTIDE SEQUENCE [LARGE SCALE GENOMIC DNA]</scope>
    <source>
        <strain evidence="7">Indian</strain>
    </source>
</reference>
<sequence>MFALYHLTAATSWFTRSKTNGGGPGYRHISLPSAGTCWLRRYESSGKCSQLFARNVTRESCCGAGANGGKGFSERDVPDVSLFFINAFNDGMECTSCLDTCDRAKCGPNKRCVMRRNRPKCICAPTCSGGSNKRRPQSPRRNNRLHQLHHQQHHPEQQPRFHQQNIKVINLSESQRNHRQYFADTGRQPRPRQLRYTGPDTAEGRGGGGGGRSVKKSSLSENRSPGGSQRAASAKHSAKDNAKDKKHNLLESVTLVSSSSRGGSSSNSSKNSRSSGTSTSKGTRHPPRNCTAPSFGPVPPGCNPSGRDWTGGERIVLQQNGLALNSHPTGGKGPAVAKAKGHTSASTFIPPTTRHHHRKDVPVRGNQTMNEQTHRKPSTAAPFVAFGKPKLLRVPRVGRKQNGTAVRVPRREPNYLDDVFFIENYHHQQQRRNRKHQEPMEDFWGNEIMHQTNFYNPVCGTDGRTYKTECQLKKRACRQEITSLLVAYKGHCQTSCKFVQCPNGKRCIEDQNATPHCVSCGGTECRADRSPKSVVCGTDGNTYPSICELKRQACLTGRAIPVAYRGRCVGKFIFSFNFTVHHIIFQNGHK</sequence>
<evidence type="ECO:0000256" key="2">
    <source>
        <dbReference type="ARBA" id="ARBA00022737"/>
    </source>
</evidence>
<evidence type="ECO:0000256" key="5">
    <source>
        <dbReference type="SAM" id="MobiDB-lite"/>
    </source>
</evidence>
<dbReference type="PANTHER" id="PTHR13866">
    <property type="entry name" value="SPARC OSTEONECTIN"/>
    <property type="match status" value="1"/>
</dbReference>
<dbReference type="PANTHER" id="PTHR13866:SF29">
    <property type="entry name" value="FOLLISTATIN"/>
    <property type="match status" value="1"/>
</dbReference>
<dbReference type="PROSITE" id="PS51465">
    <property type="entry name" value="KAZAL_2"/>
    <property type="match status" value="2"/>
</dbReference>
<evidence type="ECO:0000313" key="6">
    <source>
        <dbReference type="EnsemblMetazoa" id="ASTEI08897-PA"/>
    </source>
</evidence>
<dbReference type="SMART" id="SM00280">
    <property type="entry name" value="KAZAL"/>
    <property type="match status" value="2"/>
</dbReference>
<evidence type="ECO:0000256" key="1">
    <source>
        <dbReference type="ARBA" id="ARBA00022729"/>
    </source>
</evidence>